<dbReference type="EMBL" id="WOWP01000063">
    <property type="protein sequence ID" value="MUV05492.1"/>
    <property type="molecule type" value="Genomic_DNA"/>
</dbReference>
<dbReference type="PANTHER" id="PTHR41282:SF1">
    <property type="entry name" value="CONSERVED TRANSMEMBRANE PROTEIN-RELATED"/>
    <property type="match status" value="1"/>
</dbReference>
<keyword evidence="1" id="KW-0812">Transmembrane</keyword>
<dbReference type="RefSeq" id="WP_157484742.1">
    <property type="nucleotide sequence ID" value="NZ_WOWP01000063.1"/>
</dbReference>
<name>A0A6N8HIC5_9FLAO</name>
<dbReference type="Proteomes" id="UP000433945">
    <property type="component" value="Unassembled WGS sequence"/>
</dbReference>
<feature type="transmembrane region" description="Helical" evidence="1">
    <location>
        <begin position="161"/>
        <end position="182"/>
    </location>
</feature>
<feature type="transmembrane region" description="Helical" evidence="1">
    <location>
        <begin position="194"/>
        <end position="213"/>
    </location>
</feature>
<feature type="transmembrane region" description="Helical" evidence="1">
    <location>
        <begin position="50"/>
        <end position="68"/>
    </location>
</feature>
<dbReference type="OrthoDB" id="116480at2"/>
<dbReference type="PIRSF" id="PIRSF009160">
    <property type="entry name" value="UCP009160"/>
    <property type="match status" value="1"/>
</dbReference>
<organism evidence="2 3">
    <name type="scientific">Flavobacterium rakeshii</name>
    <dbReference type="NCBI Taxonomy" id="1038845"/>
    <lineage>
        <taxon>Bacteria</taxon>
        <taxon>Pseudomonadati</taxon>
        <taxon>Bacteroidota</taxon>
        <taxon>Flavobacteriia</taxon>
        <taxon>Flavobacteriales</taxon>
        <taxon>Flavobacteriaceae</taxon>
        <taxon>Flavobacterium</taxon>
    </lineage>
</organism>
<evidence type="ECO:0000256" key="1">
    <source>
        <dbReference type="SAM" id="Phobius"/>
    </source>
</evidence>
<dbReference type="PANTHER" id="PTHR41282">
    <property type="entry name" value="CONSERVED TRANSMEMBRANE PROTEIN-RELATED"/>
    <property type="match status" value="1"/>
</dbReference>
<evidence type="ECO:0008006" key="4">
    <source>
        <dbReference type="Google" id="ProtNLM"/>
    </source>
</evidence>
<gene>
    <name evidence="2" type="ORF">GN157_17395</name>
</gene>
<reference evidence="2 3" key="1">
    <citation type="submission" date="2019-12" db="EMBL/GenBank/DDBJ databases">
        <authorList>
            <person name="Sun J.-Q."/>
        </authorList>
    </citation>
    <scope>NUCLEOTIDE SEQUENCE [LARGE SCALE GENOMIC DNA]</scope>
    <source>
        <strain evidence="2 3">JCM 17928</strain>
    </source>
</reference>
<dbReference type="AlphaFoldDB" id="A0A6N8HIC5"/>
<protein>
    <recommendedName>
        <fullName evidence="4">Bax inhibitor-1/YccA family protein</fullName>
    </recommendedName>
</protein>
<feature type="transmembrane region" description="Helical" evidence="1">
    <location>
        <begin position="233"/>
        <end position="254"/>
    </location>
</feature>
<proteinExistence type="predicted"/>
<keyword evidence="1" id="KW-1133">Transmembrane helix</keyword>
<sequence length="260" mass="29144">MNLKSNNPFLKNKSFSKPAETTVFDEQGRPVQIIDYNETMTVNGAINKSFILLAMLIGSAAYTWWMGVNGQNPMPLAIVGAILAFVMVLIASFKPKYSPYLAPAYALFEGLFIGAISAVFAENYYSEIIIQAVAGTFVTFIVCLALYRFKIVKVTEQFKSIVVASTLAIVTYYLVSWVISLFTSWQPVHYDNSLMSIGISIFVIVIAALNLFLDFDMIETGAKRRLPKYMEWFGAIGLMVTLVWLYLEILRLLAKLSSRD</sequence>
<feature type="transmembrane region" description="Helical" evidence="1">
    <location>
        <begin position="128"/>
        <end position="149"/>
    </location>
</feature>
<feature type="transmembrane region" description="Helical" evidence="1">
    <location>
        <begin position="74"/>
        <end position="93"/>
    </location>
</feature>
<keyword evidence="1" id="KW-0472">Membrane</keyword>
<accession>A0A6N8HIC5</accession>
<feature type="transmembrane region" description="Helical" evidence="1">
    <location>
        <begin position="100"/>
        <end position="122"/>
    </location>
</feature>
<dbReference type="Pfam" id="PF12811">
    <property type="entry name" value="BaxI_1"/>
    <property type="match status" value="1"/>
</dbReference>
<dbReference type="InterPro" id="IPR010539">
    <property type="entry name" value="BaxI_1-like"/>
</dbReference>
<evidence type="ECO:0000313" key="3">
    <source>
        <dbReference type="Proteomes" id="UP000433945"/>
    </source>
</evidence>
<evidence type="ECO:0000313" key="2">
    <source>
        <dbReference type="EMBL" id="MUV05492.1"/>
    </source>
</evidence>
<keyword evidence="3" id="KW-1185">Reference proteome</keyword>
<comment type="caution">
    <text evidence="2">The sequence shown here is derived from an EMBL/GenBank/DDBJ whole genome shotgun (WGS) entry which is preliminary data.</text>
</comment>